<accession>A0AAD7ZCF4</accession>
<feature type="non-terminal residue" evidence="2">
    <location>
        <position position="1"/>
    </location>
</feature>
<sequence length="59" mass="6869">FSKLNETQTRAADSKEIKRLSSMGNRTNVTSSEWRKQGETEVLLLHSTQHLRDRVKLQK</sequence>
<dbReference type="AlphaFoldDB" id="A0AAD7ZCF4"/>
<evidence type="ECO:0000313" key="2">
    <source>
        <dbReference type="EMBL" id="KAJ9577989.1"/>
    </source>
</evidence>
<evidence type="ECO:0000313" key="3">
    <source>
        <dbReference type="Proteomes" id="UP001233999"/>
    </source>
</evidence>
<name>A0AAD7ZCF4_DIPPU</name>
<protein>
    <submittedName>
        <fullName evidence="2">Uncharacterized protein</fullName>
    </submittedName>
</protein>
<reference evidence="2" key="1">
    <citation type="journal article" date="2023" name="IScience">
        <title>Live-bearing cockroach genome reveals convergent evolutionary mechanisms linked to viviparity in insects and beyond.</title>
        <authorList>
            <person name="Fouks B."/>
            <person name="Harrison M.C."/>
            <person name="Mikhailova A.A."/>
            <person name="Marchal E."/>
            <person name="English S."/>
            <person name="Carruthers M."/>
            <person name="Jennings E.C."/>
            <person name="Chiamaka E.L."/>
            <person name="Frigard R.A."/>
            <person name="Pippel M."/>
            <person name="Attardo G.M."/>
            <person name="Benoit J.B."/>
            <person name="Bornberg-Bauer E."/>
            <person name="Tobe S.S."/>
        </authorList>
    </citation>
    <scope>NUCLEOTIDE SEQUENCE</scope>
    <source>
        <strain evidence="2">Stay&amp;Tobe</strain>
    </source>
</reference>
<feature type="compositionally biased region" description="Polar residues" evidence="1">
    <location>
        <begin position="22"/>
        <end position="32"/>
    </location>
</feature>
<evidence type="ECO:0000256" key="1">
    <source>
        <dbReference type="SAM" id="MobiDB-lite"/>
    </source>
</evidence>
<reference evidence="2" key="2">
    <citation type="submission" date="2023-05" db="EMBL/GenBank/DDBJ databases">
        <authorList>
            <person name="Fouks B."/>
        </authorList>
    </citation>
    <scope>NUCLEOTIDE SEQUENCE</scope>
    <source>
        <strain evidence="2">Stay&amp;Tobe</strain>
        <tissue evidence="2">Testes</tissue>
    </source>
</reference>
<dbReference type="Proteomes" id="UP001233999">
    <property type="component" value="Unassembled WGS sequence"/>
</dbReference>
<organism evidence="2 3">
    <name type="scientific">Diploptera punctata</name>
    <name type="common">Pacific beetle cockroach</name>
    <dbReference type="NCBI Taxonomy" id="6984"/>
    <lineage>
        <taxon>Eukaryota</taxon>
        <taxon>Metazoa</taxon>
        <taxon>Ecdysozoa</taxon>
        <taxon>Arthropoda</taxon>
        <taxon>Hexapoda</taxon>
        <taxon>Insecta</taxon>
        <taxon>Pterygota</taxon>
        <taxon>Neoptera</taxon>
        <taxon>Polyneoptera</taxon>
        <taxon>Dictyoptera</taxon>
        <taxon>Blattodea</taxon>
        <taxon>Blaberoidea</taxon>
        <taxon>Blaberidae</taxon>
        <taxon>Diplopterinae</taxon>
        <taxon>Diploptera</taxon>
    </lineage>
</organism>
<keyword evidence="3" id="KW-1185">Reference proteome</keyword>
<comment type="caution">
    <text evidence="2">The sequence shown here is derived from an EMBL/GenBank/DDBJ whole genome shotgun (WGS) entry which is preliminary data.</text>
</comment>
<dbReference type="EMBL" id="JASPKZ010009135">
    <property type="protein sequence ID" value="KAJ9577989.1"/>
    <property type="molecule type" value="Genomic_DNA"/>
</dbReference>
<feature type="non-terminal residue" evidence="2">
    <location>
        <position position="59"/>
    </location>
</feature>
<proteinExistence type="predicted"/>
<feature type="region of interest" description="Disordered" evidence="1">
    <location>
        <begin position="1"/>
        <end position="35"/>
    </location>
</feature>
<feature type="compositionally biased region" description="Polar residues" evidence="1">
    <location>
        <begin position="1"/>
        <end position="11"/>
    </location>
</feature>
<gene>
    <name evidence="2" type="ORF">L9F63_025150</name>
</gene>